<name>A0ABX7NXV5_9BACT</name>
<protein>
    <submittedName>
        <fullName evidence="1">Uncharacterized protein</fullName>
    </submittedName>
</protein>
<dbReference type="Proteomes" id="UP000662747">
    <property type="component" value="Chromosome"/>
</dbReference>
<dbReference type="SUPFAM" id="SSF56281">
    <property type="entry name" value="Metallo-hydrolase/oxidoreductase"/>
    <property type="match status" value="1"/>
</dbReference>
<dbReference type="InterPro" id="IPR036866">
    <property type="entry name" value="RibonucZ/Hydroxyglut_hydro"/>
</dbReference>
<dbReference type="RefSeq" id="WP_206725318.1">
    <property type="nucleotide sequence ID" value="NZ_CP071090.1"/>
</dbReference>
<proteinExistence type="predicted"/>
<dbReference type="Gene3D" id="3.60.15.10">
    <property type="entry name" value="Ribonuclease Z/Hydroxyacylglutathione hydrolase-like"/>
    <property type="match status" value="1"/>
</dbReference>
<reference evidence="1 2" key="1">
    <citation type="submission" date="2021-02" db="EMBL/GenBank/DDBJ databases">
        <title>De Novo genome assembly of isolated myxobacteria.</title>
        <authorList>
            <person name="Stevens D.C."/>
        </authorList>
    </citation>
    <scope>NUCLEOTIDE SEQUENCE [LARGE SCALE GENOMIC DNA]</scope>
    <source>
        <strain evidence="2">SCPEA02</strain>
    </source>
</reference>
<evidence type="ECO:0000313" key="2">
    <source>
        <dbReference type="Proteomes" id="UP000662747"/>
    </source>
</evidence>
<organism evidence="1 2">
    <name type="scientific">Pyxidicoccus parkwayensis</name>
    <dbReference type="NCBI Taxonomy" id="2813578"/>
    <lineage>
        <taxon>Bacteria</taxon>
        <taxon>Pseudomonadati</taxon>
        <taxon>Myxococcota</taxon>
        <taxon>Myxococcia</taxon>
        <taxon>Myxococcales</taxon>
        <taxon>Cystobacterineae</taxon>
        <taxon>Myxococcaceae</taxon>
        <taxon>Pyxidicoccus</taxon>
    </lineage>
</organism>
<gene>
    <name evidence="1" type="ORF">JY651_01805</name>
</gene>
<evidence type="ECO:0000313" key="1">
    <source>
        <dbReference type="EMBL" id="QSQ23747.1"/>
    </source>
</evidence>
<dbReference type="EMBL" id="CP071090">
    <property type="protein sequence ID" value="QSQ23747.1"/>
    <property type="molecule type" value="Genomic_DNA"/>
</dbReference>
<sequence>MAHHAVNTVTFNTHVATWIAGGGNNAAGFSMAPSFVGVLDIGQGAANAVFNASGQVILYYDMGGGSGPSRFTFPENGHAQLGPRYCNHARPRFLLSHWDWDHWRGAIPSIGTKAPQQIALGANPLSSAITANTTWAAKSQGMGPLHNAIRNKIYNLTDFYERTTVGGGAAVTVGHITLILCDNNQNSPDVDNQTGFALRLEDPGNAGQYILLSGDAHFPNIPAHGCDQNLVGLVASHHGAEETQNTIPRPIGGAGPVVHSFGAGNKYGHPRDDGVTPYTNRGYVDAQAMQTSGRDGASPHFGPRGNVALKFASTPVGPGIAAGGGGDQLSDAAIAVLASATTAAHVASHGGNLTSPQLGHIAAAAAYEAVRLSAQPQAAFVATRLAAAAAGLPPQTHLQARAPNLGGAPCAELADTLAAANAAATSVQTAACQAWLAPVGALLAEAHSQVAIDVTTEVNTVATWPAIGTRSKRATQRAYAITGDATTINALAATLGGAGTSANVVGAFAAAPPTQGDVGTAAAEAAFRAARAALGYSAVNGESPPVVAQTVYNHVAALGLANVTPLATAMLAAAAAMMPHIPVQPEAPIAAPLTGGQQNTLRDSARAAVAAAYAGVTLVGNHQGEVARVAVAAARAAMGAAAGLPQPGCHRHPRQCGAGMCSLTLHYGV</sequence>
<keyword evidence="2" id="KW-1185">Reference proteome</keyword>
<accession>A0ABX7NXV5</accession>